<reference evidence="2" key="1">
    <citation type="journal article" date="2019" name="Int. J. Syst. Evol. Microbiol.">
        <title>The Global Catalogue of Microorganisms (GCM) 10K type strain sequencing project: providing services to taxonomists for standard genome sequencing and annotation.</title>
        <authorList>
            <consortium name="The Broad Institute Genomics Platform"/>
            <consortium name="The Broad Institute Genome Sequencing Center for Infectious Disease"/>
            <person name="Wu L."/>
            <person name="Ma J."/>
        </authorList>
    </citation>
    <scope>NUCLEOTIDE SEQUENCE [LARGE SCALE GENOMIC DNA]</scope>
    <source>
        <strain evidence="2">JCM 14370</strain>
    </source>
</reference>
<evidence type="ECO:0000313" key="1">
    <source>
        <dbReference type="EMBL" id="GGJ42531.1"/>
    </source>
</evidence>
<organism evidence="1 2">
    <name type="scientific">Deinococcus roseus</name>
    <dbReference type="NCBI Taxonomy" id="392414"/>
    <lineage>
        <taxon>Bacteria</taxon>
        <taxon>Thermotogati</taxon>
        <taxon>Deinococcota</taxon>
        <taxon>Deinococci</taxon>
        <taxon>Deinococcales</taxon>
        <taxon>Deinococcaceae</taxon>
        <taxon>Deinococcus</taxon>
    </lineage>
</organism>
<dbReference type="EMBL" id="BMOD01000012">
    <property type="protein sequence ID" value="GGJ42531.1"/>
    <property type="molecule type" value="Genomic_DNA"/>
</dbReference>
<name>A0ABQ2D318_9DEIO</name>
<evidence type="ECO:0000313" key="2">
    <source>
        <dbReference type="Proteomes" id="UP000632222"/>
    </source>
</evidence>
<dbReference type="RefSeq" id="WP_189003891.1">
    <property type="nucleotide sequence ID" value="NZ_BMOD01000012.1"/>
</dbReference>
<proteinExistence type="predicted"/>
<sequence length="132" mass="15245">MAVFDTWEKMGFGFFEIYRAGFQFEDFIDHTWNPELRDKVADYCRNGISFISASSGEFIHCSICGIYAGEASSVYSDGTFVWPQILWHHIKDHGIRIPENMLRHIESVGFRAATLEDVEHMDLITTSKIIFQ</sequence>
<dbReference type="Proteomes" id="UP000632222">
    <property type="component" value="Unassembled WGS sequence"/>
</dbReference>
<accession>A0ABQ2D318</accession>
<protein>
    <submittedName>
        <fullName evidence="1">Uncharacterized protein</fullName>
    </submittedName>
</protein>
<comment type="caution">
    <text evidence="1">The sequence shown here is derived from an EMBL/GenBank/DDBJ whole genome shotgun (WGS) entry which is preliminary data.</text>
</comment>
<keyword evidence="2" id="KW-1185">Reference proteome</keyword>
<gene>
    <name evidence="1" type="ORF">GCM10008938_30860</name>
</gene>